<evidence type="ECO:0000256" key="7">
    <source>
        <dbReference type="ARBA" id="ARBA00022840"/>
    </source>
</evidence>
<dbReference type="Pfam" id="PF00005">
    <property type="entry name" value="ABC_tran"/>
    <property type="match status" value="2"/>
</dbReference>
<evidence type="ECO:0000313" key="12">
    <source>
        <dbReference type="Proteomes" id="UP000075420"/>
    </source>
</evidence>
<organism evidence="11 12">
    <name type="scientific">Sorangium cellulosum</name>
    <name type="common">Polyangium cellulosum</name>
    <dbReference type="NCBI Taxonomy" id="56"/>
    <lineage>
        <taxon>Bacteria</taxon>
        <taxon>Pseudomonadati</taxon>
        <taxon>Myxococcota</taxon>
        <taxon>Polyangia</taxon>
        <taxon>Polyangiales</taxon>
        <taxon>Polyangiaceae</taxon>
        <taxon>Sorangium</taxon>
    </lineage>
</organism>
<keyword evidence="4" id="KW-0762">Sugar transport</keyword>
<feature type="domain" description="ABC transporter" evidence="10">
    <location>
        <begin position="4"/>
        <end position="241"/>
    </location>
</feature>
<evidence type="ECO:0000256" key="6">
    <source>
        <dbReference type="ARBA" id="ARBA00022741"/>
    </source>
</evidence>
<evidence type="ECO:0000256" key="4">
    <source>
        <dbReference type="ARBA" id="ARBA00022597"/>
    </source>
</evidence>
<keyword evidence="6" id="KW-0547">Nucleotide-binding</keyword>
<sequence length="507" mass="54765">MSLLELASITKQFPGVKALDGVSFDLREGEIHALCGENGAGKSTLIKTLCGYYPAGTYGGEIRLNGRVVEFSSMRSAEEHRIALIAQELALVPELTIAENLMLGREPIRGGLIDWDAVRSEARKALDRVGLDVDPERPIKDLGIGQQQMVEIAKALLKDAKILVLDEPTAALTDSGVRTLLRLLDDLRARGVSCIYISHRLEEVFEIADRITVLRDGRSITTQPRADLTPDKVISFMVGREVTNLYPCPPPPEGPVALSVDRWSVEDAGHPGRFVLRDVSFEVRAGEVLGVGGLMGAGRTALLSTIFGAATSRVTGTLSLRGGPAVPPFRSPAQAIDAGIALVSEDRKRYGLVLESTLLDNITLATLRRFVKGLFLDHAEREATAVQQMRALRTKTPGPLALANQLSGGNQQKIVIGKWLMAGPRVLLLDEPTRGIDVGAKAEIYQLINKLATDGLAVVLVSSDLPELLGMSHRVLVLTQGRMTACLDRQEATAERVMAAATRKVTE</sequence>
<keyword evidence="3" id="KW-1003">Cell membrane</keyword>
<dbReference type="PANTHER" id="PTHR43790:SF9">
    <property type="entry name" value="GALACTOFURANOSE TRANSPORTER ATP-BINDING PROTEIN YTFR"/>
    <property type="match status" value="1"/>
</dbReference>
<dbReference type="InterPro" id="IPR003439">
    <property type="entry name" value="ABC_transporter-like_ATP-bd"/>
</dbReference>
<evidence type="ECO:0000256" key="1">
    <source>
        <dbReference type="ARBA" id="ARBA00004202"/>
    </source>
</evidence>
<name>A0A150PVI7_SORCE</name>
<evidence type="ECO:0000259" key="10">
    <source>
        <dbReference type="PROSITE" id="PS50893"/>
    </source>
</evidence>
<dbReference type="PANTHER" id="PTHR43790">
    <property type="entry name" value="CARBOHYDRATE TRANSPORT ATP-BINDING PROTEIN MG119-RELATED"/>
    <property type="match status" value="1"/>
</dbReference>
<dbReference type="InterPro" id="IPR027417">
    <property type="entry name" value="P-loop_NTPase"/>
</dbReference>
<dbReference type="EMBL" id="JELY01000423">
    <property type="protein sequence ID" value="KYF59448.1"/>
    <property type="molecule type" value="Genomic_DNA"/>
</dbReference>
<dbReference type="SUPFAM" id="SSF52540">
    <property type="entry name" value="P-loop containing nucleoside triphosphate hydrolases"/>
    <property type="match status" value="2"/>
</dbReference>
<feature type="domain" description="ABC transporter" evidence="10">
    <location>
        <begin position="260"/>
        <end position="505"/>
    </location>
</feature>
<dbReference type="CDD" id="cd03216">
    <property type="entry name" value="ABC_Carb_Monos_I"/>
    <property type="match status" value="1"/>
</dbReference>
<keyword evidence="2" id="KW-0813">Transport</keyword>
<evidence type="ECO:0000256" key="9">
    <source>
        <dbReference type="ARBA" id="ARBA00023136"/>
    </source>
</evidence>
<proteinExistence type="predicted"/>
<comment type="subcellular location">
    <subcellularLocation>
        <location evidence="1">Cell membrane</location>
        <topology evidence="1">Peripheral membrane protein</topology>
    </subcellularLocation>
</comment>
<evidence type="ECO:0000256" key="2">
    <source>
        <dbReference type="ARBA" id="ARBA00022448"/>
    </source>
</evidence>
<dbReference type="Gene3D" id="3.40.50.300">
    <property type="entry name" value="P-loop containing nucleotide triphosphate hydrolases"/>
    <property type="match status" value="2"/>
</dbReference>
<evidence type="ECO:0000313" key="11">
    <source>
        <dbReference type="EMBL" id="KYF59448.1"/>
    </source>
</evidence>
<dbReference type="GO" id="GO:0005886">
    <property type="term" value="C:plasma membrane"/>
    <property type="evidence" value="ECO:0007669"/>
    <property type="project" value="UniProtKB-SubCell"/>
</dbReference>
<keyword evidence="7 11" id="KW-0067">ATP-binding</keyword>
<gene>
    <name evidence="11" type="ORF">BE08_31710</name>
</gene>
<protein>
    <submittedName>
        <fullName evidence="11">D-ribose transporter ATP-binding protein</fullName>
    </submittedName>
</protein>
<dbReference type="GO" id="GO:0005524">
    <property type="term" value="F:ATP binding"/>
    <property type="evidence" value="ECO:0007669"/>
    <property type="project" value="UniProtKB-KW"/>
</dbReference>
<evidence type="ECO:0000256" key="3">
    <source>
        <dbReference type="ARBA" id="ARBA00022475"/>
    </source>
</evidence>
<accession>A0A150PVI7</accession>
<evidence type="ECO:0000256" key="5">
    <source>
        <dbReference type="ARBA" id="ARBA00022737"/>
    </source>
</evidence>
<evidence type="ECO:0000256" key="8">
    <source>
        <dbReference type="ARBA" id="ARBA00022967"/>
    </source>
</evidence>
<dbReference type="InterPro" id="IPR050107">
    <property type="entry name" value="ABC_carbohydrate_import_ATPase"/>
</dbReference>
<keyword evidence="8" id="KW-1278">Translocase</keyword>
<dbReference type="PROSITE" id="PS00211">
    <property type="entry name" value="ABC_TRANSPORTER_1"/>
    <property type="match status" value="1"/>
</dbReference>
<reference evidence="11 12" key="1">
    <citation type="submission" date="2014-02" db="EMBL/GenBank/DDBJ databases">
        <title>The small core and large imbalanced accessory genome model reveals a collaborative survival strategy of Sorangium cellulosum strains in nature.</title>
        <authorList>
            <person name="Han K."/>
            <person name="Peng R."/>
            <person name="Blom J."/>
            <person name="Li Y.-Z."/>
        </authorList>
    </citation>
    <scope>NUCLEOTIDE SEQUENCE [LARGE SCALE GENOMIC DNA]</scope>
    <source>
        <strain evidence="11 12">So0157-25</strain>
    </source>
</reference>
<dbReference type="AlphaFoldDB" id="A0A150PVI7"/>
<comment type="caution">
    <text evidence="11">The sequence shown here is derived from an EMBL/GenBank/DDBJ whole genome shotgun (WGS) entry which is preliminary data.</text>
</comment>
<dbReference type="Proteomes" id="UP000075420">
    <property type="component" value="Unassembled WGS sequence"/>
</dbReference>
<dbReference type="PROSITE" id="PS50893">
    <property type="entry name" value="ABC_TRANSPORTER_2"/>
    <property type="match status" value="2"/>
</dbReference>
<dbReference type="CDD" id="cd03215">
    <property type="entry name" value="ABC_Carb_Monos_II"/>
    <property type="match status" value="1"/>
</dbReference>
<dbReference type="SMART" id="SM00382">
    <property type="entry name" value="AAA"/>
    <property type="match status" value="2"/>
</dbReference>
<keyword evidence="5" id="KW-0677">Repeat</keyword>
<keyword evidence="9" id="KW-0472">Membrane</keyword>
<dbReference type="InterPro" id="IPR017871">
    <property type="entry name" value="ABC_transporter-like_CS"/>
</dbReference>
<dbReference type="InterPro" id="IPR003593">
    <property type="entry name" value="AAA+_ATPase"/>
</dbReference>
<dbReference type="GO" id="GO:0016887">
    <property type="term" value="F:ATP hydrolysis activity"/>
    <property type="evidence" value="ECO:0007669"/>
    <property type="project" value="InterPro"/>
</dbReference>
<dbReference type="FunFam" id="3.40.50.300:FF:000127">
    <property type="entry name" value="Ribose import ATP-binding protein RbsA"/>
    <property type="match status" value="1"/>
</dbReference>